<comment type="caution">
    <text evidence="3">The sequence shown here is derived from an EMBL/GenBank/DDBJ whole genome shotgun (WGS) entry which is preliminary data.</text>
</comment>
<dbReference type="Proteomes" id="UP000324800">
    <property type="component" value="Unassembled WGS sequence"/>
</dbReference>
<evidence type="ECO:0000256" key="1">
    <source>
        <dbReference type="SAM" id="Coils"/>
    </source>
</evidence>
<name>A0A5J4W9V4_9EUKA</name>
<feature type="region of interest" description="Disordered" evidence="2">
    <location>
        <begin position="555"/>
        <end position="576"/>
    </location>
</feature>
<feature type="region of interest" description="Disordered" evidence="2">
    <location>
        <begin position="478"/>
        <end position="504"/>
    </location>
</feature>
<feature type="compositionally biased region" description="Polar residues" evidence="2">
    <location>
        <begin position="2247"/>
        <end position="2258"/>
    </location>
</feature>
<keyword evidence="1" id="KW-0175">Coiled coil</keyword>
<feature type="compositionally biased region" description="Basic and acidic residues" evidence="2">
    <location>
        <begin position="478"/>
        <end position="491"/>
    </location>
</feature>
<evidence type="ECO:0000256" key="2">
    <source>
        <dbReference type="SAM" id="MobiDB-lite"/>
    </source>
</evidence>
<accession>A0A5J4W9V4</accession>
<feature type="region of interest" description="Disordered" evidence="2">
    <location>
        <begin position="2233"/>
        <end position="2320"/>
    </location>
</feature>
<proteinExistence type="predicted"/>
<protein>
    <submittedName>
        <fullName evidence="3">Uncharacterized protein</fullName>
    </submittedName>
</protein>
<feature type="coiled-coil region" evidence="1">
    <location>
        <begin position="1774"/>
        <end position="1801"/>
    </location>
</feature>
<feature type="region of interest" description="Disordered" evidence="2">
    <location>
        <begin position="2138"/>
        <end position="2182"/>
    </location>
</feature>
<reference evidence="3 4" key="1">
    <citation type="submission" date="2019-03" db="EMBL/GenBank/DDBJ databases">
        <title>Single cell metagenomics reveals metabolic interactions within the superorganism composed of flagellate Streblomastix strix and complex community of Bacteroidetes bacteria on its surface.</title>
        <authorList>
            <person name="Treitli S.C."/>
            <person name="Kolisko M."/>
            <person name="Husnik F."/>
            <person name="Keeling P."/>
            <person name="Hampl V."/>
        </authorList>
    </citation>
    <scope>NUCLEOTIDE SEQUENCE [LARGE SCALE GENOMIC DNA]</scope>
    <source>
        <strain evidence="3">ST1C</strain>
    </source>
</reference>
<feature type="compositionally biased region" description="Acidic residues" evidence="2">
    <location>
        <begin position="670"/>
        <end position="685"/>
    </location>
</feature>
<feature type="coiled-coil region" evidence="1">
    <location>
        <begin position="1275"/>
        <end position="1306"/>
    </location>
</feature>
<organism evidence="3 4">
    <name type="scientific">Streblomastix strix</name>
    <dbReference type="NCBI Taxonomy" id="222440"/>
    <lineage>
        <taxon>Eukaryota</taxon>
        <taxon>Metamonada</taxon>
        <taxon>Preaxostyla</taxon>
        <taxon>Oxymonadida</taxon>
        <taxon>Streblomastigidae</taxon>
        <taxon>Streblomastix</taxon>
    </lineage>
</organism>
<sequence>MRASELFNTVSRPFTNNVLQVNAKFLEIAEGSGLYLENLRSNEYAISSLFHININDTPNSILLSTFGGRVKFQKNNIEQHRQKKRQQKLDAKMNEDIKGNKIDNDNKNKNIDKDDCTVNSEVVNSLIISNDDDFDDDLDSSCSFINIQEEDDKMLTTLEGKIPFLDPIEQKSYRYYESEGAVLLIGGRCAEVTCGFLPLMSLLESKPVNINPQNNQQGDGIYINQVGNKYEEEQIQRRSFLFPPPLTYVWQGRTTVNFIGDGEFVYSYGERAFVITWRSLSMKLKWVPLSCSGGIHTMVPMRVIEQQRSKTKKSKNKELLQKIAIDGSEKNDDLQAIIKSSDKLNSRDDGYENQQGLLVYSASTSSLALTLASDIHNDSNILNSEVKDQDAQTGKANTKLQPQYFPTLAWVGQIERFLQFGAVDLRRQILRQTKELPSQPRSIAYLPALSAIAVLCREHSYYPNYIDINKDEKAIENEGKGKKMGDTREKPGNQSINNIFKEDNKLKHETDSQYHYDSAELDTTGLGFDLSGITHIGRERDMPFRELFMHTIRKQKNQSTSASIQSNSRSQSPSLQTNLYVPTKSSFLSPIVQLNQLKGKDTSIQQKKKKISQRKNKNRIQIHKLYFDSASPPSDIKGIIFDDLASDWFAEHHSKYQRDYRPVRRLLNLEDNDDDRSSSDQDDIQIDIRSDDIQRPPSKRKKLIINKRQPALCYGPNVAYCHSFPRWITKDLAVSALIHNCGRLHETQSCSVYVSQTELMKTQTFNQRQNSSSINNDIELEKVQQLNSLPQSPQQQVQQLHSLSLSQPVPLSISQTQVQEQPSNMRQIVFGGQSAENIFHKYSSSFMILLFDEADMRMRIGEVNLSHMNVTEINKYGEEIIDNSMFMNPNKNSQLKQNSSSTAAAVTSLASRRGKNNIFENTNSGKGPGLISKTNSQDENINNDINSLISTQLYNFFLMTCVTVPTYDGFREISRIEHELINQMNEDLKQGLDIKTSKLNIISQGNDYNPNNYSNNLISEQQQYKSGIVGFDDREKNQNQKDQVRNQEFLNQAISKHDVRPLGWRMNVEELNQRYTRSLLCVAGRESTFGVPGMEAFSKNQQQTPKRDNETESQQGSVNSGVEGEVSFESLYTDIFIFEVTREFILGEARNAAVGLFDEMLLQEDQQSKGTQNVNVISSTNTKEDAIHQAALQQVMKKVNVTPFTFPLMATAPVTSDRNANFLLNVRIILLKRIRIIGGVQGLQTQPSILVALNGRAALFFGFGPRFSDQVAFALREDADENKKQKIQVEKEKNQLQIQQQSTENQSNNKDDQFIDDQICSCTLPFYTTDGKLAPLAPYHMTISNVRNKNDITNLDDPWTQLSKSRAAAQAASVQLQGNSNVTSPPLIPASPIHPLNHQYMSRVGLRPIHTYSPTAPFAFRVQLVSYLIAPAPITAFTMLSGFIRCCPQVIPQKVQPHPPFDGISSSMMMHQHILYQQLIPSHLQIAHSTRCLLAFAPCGFAISDLHVEAGFPLSLSTTAPHIHKCISNPIVMKQWNIQKYHKSENDKHQQLLLTRSTTIAQETITTSQPKIELPSLSLMPLANSLQNIQANQQIHSSQKTQVPTKSRFITHHQLDNRLRIAQQAANKDSLTHQRTRICFTASQVGTGLFMRIQSYAPSLIVDANLLNHTTIGIIADNEALIYSILPNPKFEGDNIYITRNNAQNITLPLCAVLVSRSPQITHMSFILPTNQGNSLPFSGLRRNILKRLSRLMQKMKNEKDHELQFEKQSHIEEANFESEAVAAEQQIIQLQNNINHTQIQNDQKSISSDNTTQEITLLTEKSRSNRQICLLLREQRKERENNLRIIEMGISVLTNKVSDNKNSLNFLPSVPPFTLYTRFGHAIRSTPIDFDQIPYSEIVVENICKIIQQMNFGGIWRNRQTDLVVDYDKTEEEMWRNFVRNEARRELEKYKTYSLPIAQTNSIYNQLTEYDEEEALKQLSIELKKYYPPPLGLRYGRCLDSELLFGISPLPITSEFVKFKCFKYQQIKEAIGTIRKRLLERAKWRFEERKRILNEFQSQKLSKHELKAMPVHRISHISLSESRQGPQSHQEYIPQLSSSARTASNLVVKKVIRRQSLPKITTIKSIIQGDNVSNVAESSSTSATSKNKQKQSHSRPNSPQVPKSKTQYPSNTNLTLPLKSISGPLTRISPNILYSSHNPTSQYTSNNDHGYKHHVHSQTVQHAVYSATPMFNSRSSTEDHDWGESHVTTQNYNTQPASHFPSSSPSPTYLDDQNYPTDEQSLGFVQFPNMHMKDQDSSSSNKEDTNQSAQYEQHDQTNI</sequence>
<feature type="region of interest" description="Disordered" evidence="2">
    <location>
        <begin position="1097"/>
        <end position="1121"/>
    </location>
</feature>
<evidence type="ECO:0000313" key="3">
    <source>
        <dbReference type="EMBL" id="KAA6391302.1"/>
    </source>
</evidence>
<evidence type="ECO:0000313" key="4">
    <source>
        <dbReference type="Proteomes" id="UP000324800"/>
    </source>
</evidence>
<gene>
    <name evidence="3" type="ORF">EZS28_013172</name>
</gene>
<feature type="region of interest" description="Disordered" evidence="2">
    <location>
        <begin position="670"/>
        <end position="697"/>
    </location>
</feature>
<feature type="compositionally biased region" description="Polar residues" evidence="2">
    <location>
        <begin position="2138"/>
        <end position="2147"/>
    </location>
</feature>
<feature type="compositionally biased region" description="Low complexity" evidence="2">
    <location>
        <begin position="558"/>
        <end position="576"/>
    </location>
</feature>
<feature type="compositionally biased region" description="Polar residues" evidence="2">
    <location>
        <begin position="2155"/>
        <end position="2176"/>
    </location>
</feature>
<dbReference type="EMBL" id="SNRW01002924">
    <property type="protein sequence ID" value="KAA6391302.1"/>
    <property type="molecule type" value="Genomic_DNA"/>
</dbReference>
<feature type="compositionally biased region" description="Basic and acidic residues" evidence="2">
    <location>
        <begin position="2292"/>
        <end position="2306"/>
    </location>
</feature>